<dbReference type="PROSITE" id="PS50005">
    <property type="entry name" value="TPR"/>
    <property type="match status" value="1"/>
</dbReference>
<feature type="repeat" description="TPR" evidence="1">
    <location>
        <begin position="607"/>
        <end position="640"/>
    </location>
</feature>
<dbReference type="Pfam" id="PF13432">
    <property type="entry name" value="TPR_16"/>
    <property type="match status" value="2"/>
</dbReference>
<dbReference type="InterPro" id="IPR014266">
    <property type="entry name" value="PEP-CTERM_TPR_PrsT"/>
</dbReference>
<name>A0ABX2EDM6_9BURK</name>
<keyword evidence="1" id="KW-0802">TPR repeat</keyword>
<accession>A0ABX2EDM6</accession>
<protein>
    <submittedName>
        <fullName evidence="4">PEP-CTERM system TPR-repeat protein PrsT</fullName>
    </submittedName>
</protein>
<dbReference type="EMBL" id="JABRWJ010000002">
    <property type="protein sequence ID" value="NRF66490.1"/>
    <property type="molecule type" value="Genomic_DNA"/>
</dbReference>
<evidence type="ECO:0000256" key="1">
    <source>
        <dbReference type="PROSITE-ProRule" id="PRU00339"/>
    </source>
</evidence>
<dbReference type="InterPro" id="IPR019734">
    <property type="entry name" value="TPR_rpt"/>
</dbReference>
<dbReference type="Pfam" id="PF13429">
    <property type="entry name" value="TPR_15"/>
    <property type="match status" value="1"/>
</dbReference>
<dbReference type="NCBIfam" id="TIGR02917">
    <property type="entry name" value="PEP_TPR_lipo"/>
    <property type="match status" value="1"/>
</dbReference>
<feature type="signal peptide" evidence="3">
    <location>
        <begin position="1"/>
        <end position="20"/>
    </location>
</feature>
<feature type="coiled-coil region" evidence="2">
    <location>
        <begin position="849"/>
        <end position="876"/>
    </location>
</feature>
<organism evidence="4 5">
    <name type="scientific">Pseudaquabacterium terrae</name>
    <dbReference type="NCBI Taxonomy" id="2732868"/>
    <lineage>
        <taxon>Bacteria</taxon>
        <taxon>Pseudomonadati</taxon>
        <taxon>Pseudomonadota</taxon>
        <taxon>Betaproteobacteria</taxon>
        <taxon>Burkholderiales</taxon>
        <taxon>Sphaerotilaceae</taxon>
        <taxon>Pseudaquabacterium</taxon>
    </lineage>
</organism>
<keyword evidence="3" id="KW-0732">Signal</keyword>
<evidence type="ECO:0000256" key="2">
    <source>
        <dbReference type="SAM" id="Coils"/>
    </source>
</evidence>
<dbReference type="Proteomes" id="UP000737171">
    <property type="component" value="Unassembled WGS sequence"/>
</dbReference>
<dbReference type="Gene3D" id="1.25.40.10">
    <property type="entry name" value="Tetratricopeptide repeat domain"/>
    <property type="match status" value="4"/>
</dbReference>
<dbReference type="PANTHER" id="PTHR12558:SF13">
    <property type="entry name" value="CELL DIVISION CYCLE PROTEIN 27 HOMOLOG"/>
    <property type="match status" value="1"/>
</dbReference>
<keyword evidence="2" id="KW-0175">Coiled coil</keyword>
<reference evidence="4 5" key="1">
    <citation type="submission" date="2020-05" db="EMBL/GenBank/DDBJ databases">
        <title>Aquincola sp. isolate from soil.</title>
        <authorList>
            <person name="Han J."/>
            <person name="Kim D.-U."/>
        </authorList>
    </citation>
    <scope>NUCLEOTIDE SEQUENCE [LARGE SCALE GENOMIC DNA]</scope>
    <source>
        <strain evidence="4 5">S2</strain>
    </source>
</reference>
<evidence type="ECO:0000313" key="4">
    <source>
        <dbReference type="EMBL" id="NRF66490.1"/>
    </source>
</evidence>
<dbReference type="SUPFAM" id="SSF48452">
    <property type="entry name" value="TPR-like"/>
    <property type="match status" value="3"/>
</dbReference>
<comment type="caution">
    <text evidence="4">The sequence shown here is derived from an EMBL/GenBank/DDBJ whole genome shotgun (WGS) entry which is preliminary data.</text>
</comment>
<dbReference type="InterPro" id="IPR011990">
    <property type="entry name" value="TPR-like_helical_dom_sf"/>
</dbReference>
<gene>
    <name evidence="4" type="primary">prsT</name>
    <name evidence="4" type="ORF">HLB44_05805</name>
</gene>
<evidence type="ECO:0000256" key="3">
    <source>
        <dbReference type="SAM" id="SignalP"/>
    </source>
</evidence>
<proteinExistence type="predicted"/>
<dbReference type="SMART" id="SM00028">
    <property type="entry name" value="TPR"/>
    <property type="match status" value="11"/>
</dbReference>
<dbReference type="RefSeq" id="WP_173121606.1">
    <property type="nucleotide sequence ID" value="NZ_JABRWJ010000002.1"/>
</dbReference>
<sequence>MKHAPRARTAALLIAVALVAACGKPGPEAQIASARADLQRRDPQAAIVRLKTVLQDQPESGPARLLLGRALFEQGDPASAAAELQKALDLKHPPSEVLPTLARAMLQQGLARKLIEQHGATTLPDTEANAELRTTIAAAHYSLGARAAGDRELDAALAASPQSAPARNLRTRVMAIGGQIPAAIALNDEVLKALPQDPEAWQLRGMLLLASKKDSAGALAAYRKSLSFHPRQPGVHEGVVALLMRDKQLDAAEAQVAEMRKVLPTHPLTYLLAGQVALAKKDYPKAKDLAQRLMKNLREDPAVLLFASEVEFRAGSLRQAETHLGKLLGKAPDNAGARQLFAQVQLRLGQAPLALETLRPLLEQPAVPAQTLVAAATAHLQLGDNAAAEAFYVRASKADPDDVRSRIALALSQIGRGQTSGFAELDRLSEADTGGIDADLAAVAAHARRKEFDAALKAVDRIEKKQPGKALSAHLQGRMLRMTGDRAGARRSFERALQIDSQYVIAAADLAELDVAEQQPQKARARLEAILTANPRNEAARLALIDLYARSDSDTEAMLKLINEALAANPMLSRPRLLLVHHYLRTNKVALAMAAAQDGIAAKPGSPELLDALAQAQSRMGDTQQAIVTYNKLAALQPKSAFPHLRLAAIHARNKNQAGALQSLNKALAIAPELLLAQRALVSQHLGENKHADALAVARLVRQQRPKEPAGYVLEGDIEADRRAWSAAIVAYRAGLKNAPSTELAVRLHGMLIRNGKPDEAQSFASAWRAEHPKDALFVLGLGEQALAGRKLPEAEKYFREALQRLPDSPMALNNLAFVLAMRGEPESIALAERAIKLKPNEATLYDTLSLAQASNKQLERAIETQKKAIDLTSDQDLMRLRLAKLYLQADRKALAKEQLQQLEARSAIPQVKTEAKELLKTL</sequence>
<dbReference type="Pfam" id="PF13181">
    <property type="entry name" value="TPR_8"/>
    <property type="match status" value="1"/>
</dbReference>
<dbReference type="Pfam" id="PF14559">
    <property type="entry name" value="TPR_19"/>
    <property type="match status" value="2"/>
</dbReference>
<dbReference type="PANTHER" id="PTHR12558">
    <property type="entry name" value="CELL DIVISION CYCLE 16,23,27"/>
    <property type="match status" value="1"/>
</dbReference>
<keyword evidence="5" id="KW-1185">Reference proteome</keyword>
<evidence type="ECO:0000313" key="5">
    <source>
        <dbReference type="Proteomes" id="UP000737171"/>
    </source>
</evidence>
<feature type="chain" id="PRO_5046011269" evidence="3">
    <location>
        <begin position="21"/>
        <end position="923"/>
    </location>
</feature>
<dbReference type="PROSITE" id="PS51257">
    <property type="entry name" value="PROKAR_LIPOPROTEIN"/>
    <property type="match status" value="1"/>
</dbReference>